<keyword evidence="3" id="KW-1185">Reference proteome</keyword>
<accession>A0AAV7V3M4</accession>
<sequence>MASKKQNTIEEGLDRMVQSTNKPRGGGKQDVGDTISSSMLKLKNLIMDRNRAITEKNDGVATLVTLLRQDMDKIQEKVKDLGTRTDGVDEIVGTYASTLTDHEQWLKMQGTTLGDLRDGLRRNNVRILGLPEGTESTPVETFLESWLPTVLPGIESKGGLQVDRAHRSPGGKPKPGVQPRMLIAGMQRYKDKTNVLAAAHAKRNVEFFGNRISF</sequence>
<protein>
    <submittedName>
        <fullName evidence="2">Uncharacterized protein</fullName>
    </submittedName>
</protein>
<dbReference type="PANTHER" id="PTHR11505">
    <property type="entry name" value="L1 TRANSPOSABLE ELEMENT-RELATED"/>
    <property type="match status" value="1"/>
</dbReference>
<evidence type="ECO:0000313" key="2">
    <source>
        <dbReference type="EMBL" id="KAJ1195396.1"/>
    </source>
</evidence>
<dbReference type="EMBL" id="JANPWB010000004">
    <property type="protein sequence ID" value="KAJ1195396.1"/>
    <property type="molecule type" value="Genomic_DNA"/>
</dbReference>
<comment type="caution">
    <text evidence="2">The sequence shown here is derived from an EMBL/GenBank/DDBJ whole genome shotgun (WGS) entry which is preliminary data.</text>
</comment>
<organism evidence="2 3">
    <name type="scientific">Pleurodeles waltl</name>
    <name type="common">Iberian ribbed newt</name>
    <dbReference type="NCBI Taxonomy" id="8319"/>
    <lineage>
        <taxon>Eukaryota</taxon>
        <taxon>Metazoa</taxon>
        <taxon>Chordata</taxon>
        <taxon>Craniata</taxon>
        <taxon>Vertebrata</taxon>
        <taxon>Euteleostomi</taxon>
        <taxon>Amphibia</taxon>
        <taxon>Batrachia</taxon>
        <taxon>Caudata</taxon>
        <taxon>Salamandroidea</taxon>
        <taxon>Salamandridae</taxon>
        <taxon>Pleurodelinae</taxon>
        <taxon>Pleurodeles</taxon>
    </lineage>
</organism>
<name>A0AAV7V3M4_PLEWA</name>
<dbReference type="AlphaFoldDB" id="A0AAV7V3M4"/>
<dbReference type="Gene3D" id="3.30.70.1820">
    <property type="entry name" value="L1 transposable element, RRM domain"/>
    <property type="match status" value="1"/>
</dbReference>
<gene>
    <name evidence="2" type="ORF">NDU88_004676</name>
</gene>
<reference evidence="2" key="1">
    <citation type="journal article" date="2022" name="bioRxiv">
        <title>Sequencing and chromosome-scale assembly of the giantPleurodeles waltlgenome.</title>
        <authorList>
            <person name="Brown T."/>
            <person name="Elewa A."/>
            <person name="Iarovenko S."/>
            <person name="Subramanian E."/>
            <person name="Araus A.J."/>
            <person name="Petzold A."/>
            <person name="Susuki M."/>
            <person name="Suzuki K.-i.T."/>
            <person name="Hayashi T."/>
            <person name="Toyoda A."/>
            <person name="Oliveira C."/>
            <person name="Osipova E."/>
            <person name="Leigh N.D."/>
            <person name="Simon A."/>
            <person name="Yun M.H."/>
        </authorList>
    </citation>
    <scope>NUCLEOTIDE SEQUENCE</scope>
    <source>
        <strain evidence="2">20211129_DDA</strain>
        <tissue evidence="2">Liver</tissue>
    </source>
</reference>
<dbReference type="Proteomes" id="UP001066276">
    <property type="component" value="Chromosome 2_2"/>
</dbReference>
<proteinExistence type="predicted"/>
<evidence type="ECO:0000256" key="1">
    <source>
        <dbReference type="SAM" id="MobiDB-lite"/>
    </source>
</evidence>
<feature type="region of interest" description="Disordered" evidence="1">
    <location>
        <begin position="1"/>
        <end position="34"/>
    </location>
</feature>
<dbReference type="InterPro" id="IPR004244">
    <property type="entry name" value="Transposase_22"/>
</dbReference>
<evidence type="ECO:0000313" key="3">
    <source>
        <dbReference type="Proteomes" id="UP001066276"/>
    </source>
</evidence>